<dbReference type="GO" id="GO:0009451">
    <property type="term" value="P:RNA modification"/>
    <property type="evidence" value="ECO:0007669"/>
    <property type="project" value="InterPro"/>
</dbReference>
<dbReference type="PROSITE" id="PS51375">
    <property type="entry name" value="PPR"/>
    <property type="match status" value="2"/>
</dbReference>
<protein>
    <submittedName>
        <fullName evidence="2">Pentatricopeptide repeat-containing protein, chloroplastic</fullName>
    </submittedName>
</protein>
<feature type="repeat" description="PPR" evidence="1">
    <location>
        <begin position="64"/>
        <end position="98"/>
    </location>
</feature>
<dbReference type="InterPro" id="IPR046960">
    <property type="entry name" value="PPR_At4g14850-like_plant"/>
</dbReference>
<evidence type="ECO:0000256" key="1">
    <source>
        <dbReference type="PROSITE-ProRule" id="PRU00708"/>
    </source>
</evidence>
<accession>A0AAV6LZQ7</accession>
<dbReference type="NCBIfam" id="TIGR00756">
    <property type="entry name" value="PPR"/>
    <property type="match status" value="2"/>
</dbReference>
<dbReference type="Pfam" id="PF13041">
    <property type="entry name" value="PPR_2"/>
    <property type="match status" value="1"/>
</dbReference>
<keyword evidence="3" id="KW-1185">Reference proteome</keyword>
<dbReference type="InterPro" id="IPR002885">
    <property type="entry name" value="PPR_rpt"/>
</dbReference>
<organism evidence="2 3">
    <name type="scientific">Cucurbita argyrosperma subsp. sororia</name>
    <dbReference type="NCBI Taxonomy" id="37648"/>
    <lineage>
        <taxon>Eukaryota</taxon>
        <taxon>Viridiplantae</taxon>
        <taxon>Streptophyta</taxon>
        <taxon>Embryophyta</taxon>
        <taxon>Tracheophyta</taxon>
        <taxon>Spermatophyta</taxon>
        <taxon>Magnoliopsida</taxon>
        <taxon>eudicotyledons</taxon>
        <taxon>Gunneridae</taxon>
        <taxon>Pentapetalae</taxon>
        <taxon>rosids</taxon>
        <taxon>fabids</taxon>
        <taxon>Cucurbitales</taxon>
        <taxon>Cucurbitaceae</taxon>
        <taxon>Cucurbiteae</taxon>
        <taxon>Cucurbita</taxon>
    </lineage>
</organism>
<proteinExistence type="predicted"/>
<comment type="caution">
    <text evidence="2">The sequence shown here is derived from an EMBL/GenBank/DDBJ whole genome shotgun (WGS) entry which is preliminary data.</text>
</comment>
<feature type="non-terminal residue" evidence="2">
    <location>
        <position position="1"/>
    </location>
</feature>
<gene>
    <name evidence="2" type="primary">PCMP-E75</name>
    <name evidence="2" type="ORF">SDJN03_29180</name>
</gene>
<sequence>MIGGYVRNGMFKEALKLFVKMQEESIQPSEFSMVSLLNASTQIGALSARRMENEYVKKKNLELSANVATAIIDMYSKCGSIGKALQVFEKMPNRGYLVGTPRSLAWQ</sequence>
<dbReference type="PANTHER" id="PTHR47926">
    <property type="entry name" value="PENTATRICOPEPTIDE REPEAT-CONTAINING PROTEIN"/>
    <property type="match status" value="1"/>
</dbReference>
<evidence type="ECO:0000313" key="3">
    <source>
        <dbReference type="Proteomes" id="UP000685013"/>
    </source>
</evidence>
<feature type="repeat" description="PPR" evidence="1">
    <location>
        <begin position="1"/>
        <end position="28"/>
    </location>
</feature>
<dbReference type="Proteomes" id="UP000685013">
    <property type="component" value="Chromosome 19"/>
</dbReference>
<name>A0AAV6LZQ7_9ROSI</name>
<dbReference type="EMBL" id="JAGKQH010000019">
    <property type="protein sequence ID" value="KAG6572452.1"/>
    <property type="molecule type" value="Genomic_DNA"/>
</dbReference>
<dbReference type="AlphaFoldDB" id="A0AAV6LZQ7"/>
<reference evidence="2 3" key="1">
    <citation type="journal article" date="2021" name="Hortic Res">
        <title>The domestication of Cucurbita argyrosperma as revealed by the genome of its wild relative.</title>
        <authorList>
            <person name="Barrera-Redondo J."/>
            <person name="Sanchez-de la Vega G."/>
            <person name="Aguirre-Liguori J.A."/>
            <person name="Castellanos-Morales G."/>
            <person name="Gutierrez-Guerrero Y.T."/>
            <person name="Aguirre-Dugua X."/>
            <person name="Aguirre-Planter E."/>
            <person name="Tenaillon M.I."/>
            <person name="Lira-Saade R."/>
            <person name="Eguiarte L.E."/>
        </authorList>
    </citation>
    <scope>NUCLEOTIDE SEQUENCE [LARGE SCALE GENOMIC DNA]</scope>
    <source>
        <strain evidence="2">JBR-2021</strain>
    </source>
</reference>
<dbReference type="Pfam" id="PF01535">
    <property type="entry name" value="PPR"/>
    <property type="match status" value="1"/>
</dbReference>
<evidence type="ECO:0000313" key="2">
    <source>
        <dbReference type="EMBL" id="KAG6572452.1"/>
    </source>
</evidence>
<dbReference type="GO" id="GO:0003723">
    <property type="term" value="F:RNA binding"/>
    <property type="evidence" value="ECO:0007669"/>
    <property type="project" value="InterPro"/>
</dbReference>